<protein>
    <recommendedName>
        <fullName evidence="3">Apea-like HEPN domain-containing protein</fullName>
    </recommendedName>
</protein>
<evidence type="ECO:0000313" key="2">
    <source>
        <dbReference type="Proteomes" id="UP000501130"/>
    </source>
</evidence>
<organism evidence="1 2">
    <name type="scientific">Limnobacter profundi</name>
    <dbReference type="NCBI Taxonomy" id="2732163"/>
    <lineage>
        <taxon>Bacteria</taxon>
        <taxon>Pseudomonadati</taxon>
        <taxon>Pseudomonadota</taxon>
        <taxon>Betaproteobacteria</taxon>
        <taxon>Burkholderiales</taxon>
        <taxon>Burkholderiaceae</taxon>
        <taxon>Limnobacter</taxon>
    </lineage>
</organism>
<proteinExistence type="predicted"/>
<accession>A0ABX6N7M9</accession>
<dbReference type="Proteomes" id="UP000501130">
    <property type="component" value="Chromosome"/>
</dbReference>
<evidence type="ECO:0008006" key="3">
    <source>
        <dbReference type="Google" id="ProtNLM"/>
    </source>
</evidence>
<keyword evidence="2" id="KW-1185">Reference proteome</keyword>
<sequence>MDATLVTKILAKIGYVLLNVQSTERVIKRVMKIAMPHESDYLVALSERLASKDMDRPLGAFLTELRKRAELNSQVDVLFKRFLLRRNVFIHDISKPKGWTLKTKEGLLVINSQLEELLADSTAVRTHFLALLYSWKVQGEMEPTKEEDEAFRAITAKYEGGVLSRKWGE</sequence>
<reference evidence="1 2" key="1">
    <citation type="submission" date="2020-05" db="EMBL/GenBank/DDBJ databases">
        <title>Compete genome of Limnobacter sp. SAORIC-580.</title>
        <authorList>
            <person name="Song J."/>
            <person name="Cho J.-C."/>
        </authorList>
    </citation>
    <scope>NUCLEOTIDE SEQUENCE [LARGE SCALE GENOMIC DNA]</scope>
    <source>
        <strain evidence="1 2">SAORIC-580</strain>
    </source>
</reference>
<gene>
    <name evidence="1" type="ORF">HKT17_10115</name>
</gene>
<dbReference type="EMBL" id="CP053084">
    <property type="protein sequence ID" value="QJR30036.1"/>
    <property type="molecule type" value="Genomic_DNA"/>
</dbReference>
<evidence type="ECO:0000313" key="1">
    <source>
        <dbReference type="EMBL" id="QJR30036.1"/>
    </source>
</evidence>
<dbReference type="RefSeq" id="WP_171099807.1">
    <property type="nucleotide sequence ID" value="NZ_CP053084.1"/>
</dbReference>
<name>A0ABX6N7M9_9BURK</name>